<reference evidence="2" key="1">
    <citation type="journal article" date="2020" name="Nature">
        <title>Giant virus diversity and host interactions through global metagenomics.</title>
        <authorList>
            <person name="Schulz F."/>
            <person name="Roux S."/>
            <person name="Paez-Espino D."/>
            <person name="Jungbluth S."/>
            <person name="Walsh D.A."/>
            <person name="Denef V.J."/>
            <person name="McMahon K.D."/>
            <person name="Konstantinidis K.T."/>
            <person name="Eloe-Fadrosh E.A."/>
            <person name="Kyrpides N.C."/>
            <person name="Woyke T."/>
        </authorList>
    </citation>
    <scope>NUCLEOTIDE SEQUENCE</scope>
    <source>
        <strain evidence="2">GVMAG-M-3300023184-190</strain>
    </source>
</reference>
<feature type="transmembrane region" description="Helical" evidence="1">
    <location>
        <begin position="20"/>
        <end position="44"/>
    </location>
</feature>
<keyword evidence="1" id="KW-0812">Transmembrane</keyword>
<accession>A0A6C0I367</accession>
<evidence type="ECO:0000256" key="1">
    <source>
        <dbReference type="SAM" id="Phobius"/>
    </source>
</evidence>
<proteinExistence type="predicted"/>
<dbReference type="AlphaFoldDB" id="A0A6C0I367"/>
<protein>
    <submittedName>
        <fullName evidence="2">Uncharacterized protein</fullName>
    </submittedName>
</protein>
<organism evidence="2">
    <name type="scientific">viral metagenome</name>
    <dbReference type="NCBI Taxonomy" id="1070528"/>
    <lineage>
        <taxon>unclassified sequences</taxon>
        <taxon>metagenomes</taxon>
        <taxon>organismal metagenomes</taxon>
    </lineage>
</organism>
<dbReference type="EMBL" id="MN740089">
    <property type="protein sequence ID" value="QHT87448.1"/>
    <property type="molecule type" value="Genomic_DNA"/>
</dbReference>
<keyword evidence="1" id="KW-1133">Transmembrane helix</keyword>
<name>A0A6C0I367_9ZZZZ</name>
<keyword evidence="1" id="KW-0472">Membrane</keyword>
<evidence type="ECO:0000313" key="2">
    <source>
        <dbReference type="EMBL" id="QHT87448.1"/>
    </source>
</evidence>
<sequence length="45" mass="5193">MYLLSFTTIRSNEYGKKEHAPLVVVAFLLDIMYSRIFTIVAINLT</sequence>